<dbReference type="EMBL" id="KZ308236">
    <property type="protein sequence ID" value="KAG8225417.1"/>
    <property type="molecule type" value="Genomic_DNA"/>
</dbReference>
<reference evidence="3" key="2">
    <citation type="submission" date="2017-10" db="EMBL/GenBank/DDBJ databases">
        <title>Ladona fulva Genome sequencing and assembly.</title>
        <authorList>
            <person name="Murali S."/>
            <person name="Richards S."/>
            <person name="Bandaranaike D."/>
            <person name="Bellair M."/>
            <person name="Blankenburg K."/>
            <person name="Chao H."/>
            <person name="Dinh H."/>
            <person name="Doddapaneni H."/>
            <person name="Dugan-Rocha S."/>
            <person name="Elkadiri S."/>
            <person name="Gnanaolivu R."/>
            <person name="Hernandez B."/>
            <person name="Skinner E."/>
            <person name="Javaid M."/>
            <person name="Lee S."/>
            <person name="Li M."/>
            <person name="Ming W."/>
            <person name="Munidasa M."/>
            <person name="Muniz J."/>
            <person name="Nguyen L."/>
            <person name="Hughes D."/>
            <person name="Osuji N."/>
            <person name="Pu L.-L."/>
            <person name="Puazo M."/>
            <person name="Qu C."/>
            <person name="Quiroz J."/>
            <person name="Raj R."/>
            <person name="Weissenberger G."/>
            <person name="Xin Y."/>
            <person name="Zou X."/>
            <person name="Han Y."/>
            <person name="Worley K."/>
            <person name="Muzny D."/>
            <person name="Gibbs R."/>
        </authorList>
    </citation>
    <scope>NUCLEOTIDE SEQUENCE</scope>
    <source>
        <strain evidence="3">Sampled in the wild</strain>
    </source>
</reference>
<dbReference type="PANTHER" id="PTHR13284:SF4">
    <property type="entry name" value="C2H2-TYPE DOMAIN-CONTAINING PROTEIN"/>
    <property type="match status" value="1"/>
</dbReference>
<feature type="domain" description="Ribosomal protein eL8/eL30/eS12/Gadd45" evidence="2">
    <location>
        <begin position="403"/>
        <end position="491"/>
    </location>
</feature>
<protein>
    <recommendedName>
        <fullName evidence="2">Ribosomal protein eL8/eL30/eS12/Gadd45 domain-containing protein</fullName>
    </recommendedName>
</protein>
<dbReference type="GO" id="GO:0005739">
    <property type="term" value="C:mitochondrion"/>
    <property type="evidence" value="ECO:0007669"/>
    <property type="project" value="TreeGrafter"/>
</dbReference>
<dbReference type="InterPro" id="IPR004038">
    <property type="entry name" value="Ribosomal_eL8/eL30/eS12/Gad45"/>
</dbReference>
<feature type="compositionally biased region" description="Basic and acidic residues" evidence="1">
    <location>
        <begin position="48"/>
        <end position="58"/>
    </location>
</feature>
<comment type="caution">
    <text evidence="3">The sequence shown here is derived from an EMBL/GenBank/DDBJ whole genome shotgun (WGS) entry which is preliminary data.</text>
</comment>
<dbReference type="InterPro" id="IPR040051">
    <property type="entry name" value="SECISBP2"/>
</dbReference>
<organism evidence="3 4">
    <name type="scientific">Ladona fulva</name>
    <name type="common">Scarce chaser dragonfly</name>
    <name type="synonym">Libellula fulva</name>
    <dbReference type="NCBI Taxonomy" id="123851"/>
    <lineage>
        <taxon>Eukaryota</taxon>
        <taxon>Metazoa</taxon>
        <taxon>Ecdysozoa</taxon>
        <taxon>Arthropoda</taxon>
        <taxon>Hexapoda</taxon>
        <taxon>Insecta</taxon>
        <taxon>Pterygota</taxon>
        <taxon>Palaeoptera</taxon>
        <taxon>Odonata</taxon>
        <taxon>Epiprocta</taxon>
        <taxon>Anisoptera</taxon>
        <taxon>Libelluloidea</taxon>
        <taxon>Libellulidae</taxon>
        <taxon>Ladona</taxon>
    </lineage>
</organism>
<dbReference type="Gene3D" id="3.30.1330.30">
    <property type="match status" value="1"/>
</dbReference>
<gene>
    <name evidence="3" type="ORF">J437_LFUL004617</name>
</gene>
<evidence type="ECO:0000256" key="1">
    <source>
        <dbReference type="SAM" id="MobiDB-lite"/>
    </source>
</evidence>
<evidence type="ECO:0000259" key="2">
    <source>
        <dbReference type="Pfam" id="PF01248"/>
    </source>
</evidence>
<dbReference type="GO" id="GO:0035368">
    <property type="term" value="F:selenocysteine insertion sequence binding"/>
    <property type="evidence" value="ECO:0007669"/>
    <property type="project" value="InterPro"/>
</dbReference>
<name>A0A8K0K0M7_LADFU</name>
<dbReference type="GO" id="GO:0003730">
    <property type="term" value="F:mRNA 3'-UTR binding"/>
    <property type="evidence" value="ECO:0007669"/>
    <property type="project" value="TreeGrafter"/>
</dbReference>
<feature type="compositionally biased region" description="Basic and acidic residues" evidence="1">
    <location>
        <begin position="77"/>
        <end position="87"/>
    </location>
</feature>
<dbReference type="PANTHER" id="PTHR13284">
    <property type="entry name" value="GH01354P"/>
    <property type="match status" value="1"/>
</dbReference>
<evidence type="ECO:0000313" key="4">
    <source>
        <dbReference type="Proteomes" id="UP000792457"/>
    </source>
</evidence>
<dbReference type="OrthoDB" id="263617at2759"/>
<dbReference type="GO" id="GO:0043021">
    <property type="term" value="F:ribonucleoprotein complex binding"/>
    <property type="evidence" value="ECO:0007669"/>
    <property type="project" value="TreeGrafter"/>
</dbReference>
<sequence>MISSDKFEMEKMTSMTYSERLKVDKSRQRCQPRKEAASSHSETVSTNRMDDNSRKSKYVDPFAFPTSSDSCNAGLEDSEHATRSQKEEKKLAFKLYCKKKKEEAKKEKQRKKEETMLKKIVGPKGESISVINRDMFHKISSAVSPTALQTNNAWSIDSFSFPDLSQGLKRTPRKSAAKVETSTAGEITVGVLEKVEDQVGVSTRTQTKSRKKKDPVVVDILKAIESVQTVSRITGNILDSSNPLRHRGKKREVPKQRSMTRLKKAIMLERERRRALRDISKKKMGAPVGPDEPKAEMNVMFTKGNESEVTNENPVERLESTVEVKLEQPVGHSIECNVGDMIQEDALKEILDVDAMVREKLHSKKFREYCNHSKRQDLSEAVTSMLQDIIRFQDRVHINQPIKAEMHRRYVLGLRQTNNLLVVQKVKIIIMASDIEKVPAPGGLDDIVTTIVDRANKQNVPVIFNFPRRQLGKLTYRKVPVSCIAILNYHGTEVAFQKMTEALEVARKEYHERFMAEKSRIVNELGIQNVQMEKADPEVKTVEPEPDITYPLLKRLTEAISELSVQSSHNSDEINGALSLKSSVL</sequence>
<accession>A0A8K0K0M7</accession>
<evidence type="ECO:0000313" key="3">
    <source>
        <dbReference type="EMBL" id="KAG8225417.1"/>
    </source>
</evidence>
<feature type="region of interest" description="Disordered" evidence="1">
    <location>
        <begin position="1"/>
        <end position="87"/>
    </location>
</feature>
<dbReference type="Pfam" id="PF01248">
    <property type="entry name" value="Ribosomal_L7Ae"/>
    <property type="match status" value="1"/>
</dbReference>
<proteinExistence type="predicted"/>
<feature type="compositionally biased region" description="Basic and acidic residues" evidence="1">
    <location>
        <begin position="19"/>
        <end position="37"/>
    </location>
</feature>
<dbReference type="InterPro" id="IPR029064">
    <property type="entry name" value="Ribosomal_eL30-like_sf"/>
</dbReference>
<dbReference type="AlphaFoldDB" id="A0A8K0K0M7"/>
<keyword evidence="4" id="KW-1185">Reference proteome</keyword>
<feature type="compositionally biased region" description="Basic and acidic residues" evidence="1">
    <location>
        <begin position="1"/>
        <end position="11"/>
    </location>
</feature>
<dbReference type="Proteomes" id="UP000792457">
    <property type="component" value="Unassembled WGS sequence"/>
</dbReference>
<dbReference type="GO" id="GO:1990904">
    <property type="term" value="C:ribonucleoprotein complex"/>
    <property type="evidence" value="ECO:0007669"/>
    <property type="project" value="TreeGrafter"/>
</dbReference>
<feature type="compositionally biased region" description="Polar residues" evidence="1">
    <location>
        <begin position="38"/>
        <end position="47"/>
    </location>
</feature>
<dbReference type="SUPFAM" id="SSF55315">
    <property type="entry name" value="L30e-like"/>
    <property type="match status" value="1"/>
</dbReference>
<reference evidence="3" key="1">
    <citation type="submission" date="2013-04" db="EMBL/GenBank/DDBJ databases">
        <authorList>
            <person name="Qu J."/>
            <person name="Murali S.C."/>
            <person name="Bandaranaike D."/>
            <person name="Bellair M."/>
            <person name="Blankenburg K."/>
            <person name="Chao H."/>
            <person name="Dinh H."/>
            <person name="Doddapaneni H."/>
            <person name="Downs B."/>
            <person name="Dugan-Rocha S."/>
            <person name="Elkadiri S."/>
            <person name="Gnanaolivu R.D."/>
            <person name="Hernandez B."/>
            <person name="Javaid M."/>
            <person name="Jayaseelan J.C."/>
            <person name="Lee S."/>
            <person name="Li M."/>
            <person name="Ming W."/>
            <person name="Munidasa M."/>
            <person name="Muniz J."/>
            <person name="Nguyen L."/>
            <person name="Ongeri F."/>
            <person name="Osuji N."/>
            <person name="Pu L.-L."/>
            <person name="Puazo M."/>
            <person name="Qu C."/>
            <person name="Quiroz J."/>
            <person name="Raj R."/>
            <person name="Weissenberger G."/>
            <person name="Xin Y."/>
            <person name="Zou X."/>
            <person name="Han Y."/>
            <person name="Richards S."/>
            <person name="Worley K."/>
            <person name="Muzny D."/>
            <person name="Gibbs R."/>
        </authorList>
    </citation>
    <scope>NUCLEOTIDE SEQUENCE</scope>
    <source>
        <strain evidence="3">Sampled in the wild</strain>
    </source>
</reference>